<comment type="function">
    <text evidence="1 6">Forms part of the ribosomal stalk, playing a central role in the interaction of the ribosome with GTP-bound translation factors.</text>
</comment>
<keyword evidence="8" id="KW-1185">Reference proteome</keyword>
<evidence type="ECO:0000256" key="3">
    <source>
        <dbReference type="ARBA" id="ARBA00022980"/>
    </source>
</evidence>
<name>A0ABW2Z7W8_9FLAO</name>
<keyword evidence="6" id="KW-0699">rRNA-binding</keyword>
<dbReference type="Proteomes" id="UP001597032">
    <property type="component" value="Unassembled WGS sequence"/>
</dbReference>
<dbReference type="NCBIfam" id="NF000955">
    <property type="entry name" value="PRK00099.1-1"/>
    <property type="match status" value="1"/>
</dbReference>
<evidence type="ECO:0000256" key="4">
    <source>
        <dbReference type="ARBA" id="ARBA00023274"/>
    </source>
</evidence>
<dbReference type="InterPro" id="IPR001790">
    <property type="entry name" value="Ribosomal_uL10"/>
</dbReference>
<dbReference type="Gene3D" id="3.30.70.1730">
    <property type="match status" value="1"/>
</dbReference>
<dbReference type="EMBL" id="JBHTIC010000005">
    <property type="protein sequence ID" value="MFD0760964.1"/>
    <property type="molecule type" value="Genomic_DNA"/>
</dbReference>
<evidence type="ECO:0000313" key="7">
    <source>
        <dbReference type="EMBL" id="MFD0760964.1"/>
    </source>
</evidence>
<dbReference type="InterPro" id="IPR022973">
    <property type="entry name" value="Ribosomal_uL10_bac"/>
</dbReference>
<dbReference type="PANTHER" id="PTHR11560">
    <property type="entry name" value="39S RIBOSOMAL PROTEIN L10, MITOCHONDRIAL"/>
    <property type="match status" value="1"/>
</dbReference>
<gene>
    <name evidence="6 7" type="primary">rplJ</name>
    <name evidence="7" type="ORF">ACFQZW_02605</name>
</gene>
<evidence type="ECO:0000256" key="1">
    <source>
        <dbReference type="ARBA" id="ARBA00002633"/>
    </source>
</evidence>
<keyword evidence="6" id="KW-0694">RNA-binding</keyword>
<accession>A0ABW2Z7W8</accession>
<dbReference type="InterPro" id="IPR047865">
    <property type="entry name" value="Ribosomal_uL10_bac_type"/>
</dbReference>
<dbReference type="RefSeq" id="WP_298264551.1">
    <property type="nucleotide sequence ID" value="NZ_JBHTIC010000005.1"/>
</dbReference>
<sequence length="172" mass="18677">MTREEKSQVIEALTTQLTDGNIIYLADISGLNALDTSNLRRACFKANIKLAVVKNTLLSKAMEKSDKDFGDLPSTLKGNTSLMFSETGNAPAKLIKEFRKKSNKPLLKGAYVEEAIYIGDDQLDSLVNIKSKEEVIGDIITLLQSPAKNVISALQSGGSKLSGILKTLSEKE</sequence>
<evidence type="ECO:0000256" key="6">
    <source>
        <dbReference type="HAMAP-Rule" id="MF_00362"/>
    </source>
</evidence>
<protein>
    <recommendedName>
        <fullName evidence="5 6">Large ribosomal subunit protein uL10</fullName>
    </recommendedName>
</protein>
<organism evidence="7 8">
    <name type="scientific">Lutibacter aestuarii</name>
    <dbReference type="NCBI Taxonomy" id="861111"/>
    <lineage>
        <taxon>Bacteria</taxon>
        <taxon>Pseudomonadati</taxon>
        <taxon>Bacteroidota</taxon>
        <taxon>Flavobacteriia</taxon>
        <taxon>Flavobacteriales</taxon>
        <taxon>Flavobacteriaceae</taxon>
        <taxon>Lutibacter</taxon>
    </lineage>
</organism>
<keyword evidence="3 6" id="KW-0689">Ribosomal protein</keyword>
<dbReference type="InterPro" id="IPR043141">
    <property type="entry name" value="Ribosomal_uL10-like_sf"/>
</dbReference>
<evidence type="ECO:0000256" key="5">
    <source>
        <dbReference type="ARBA" id="ARBA00035202"/>
    </source>
</evidence>
<dbReference type="Pfam" id="PF00466">
    <property type="entry name" value="Ribosomal_L10"/>
    <property type="match status" value="1"/>
</dbReference>
<reference evidence="8" key="1">
    <citation type="journal article" date="2019" name="Int. J. Syst. Evol. Microbiol.">
        <title>The Global Catalogue of Microorganisms (GCM) 10K type strain sequencing project: providing services to taxonomists for standard genome sequencing and annotation.</title>
        <authorList>
            <consortium name="The Broad Institute Genomics Platform"/>
            <consortium name="The Broad Institute Genome Sequencing Center for Infectious Disease"/>
            <person name="Wu L."/>
            <person name="Ma J."/>
        </authorList>
    </citation>
    <scope>NUCLEOTIDE SEQUENCE [LARGE SCALE GENOMIC DNA]</scope>
    <source>
        <strain evidence="8">CCUG 60022</strain>
    </source>
</reference>
<proteinExistence type="inferred from homology"/>
<dbReference type="HAMAP" id="MF_00362">
    <property type="entry name" value="Ribosomal_uL10"/>
    <property type="match status" value="1"/>
</dbReference>
<comment type="caution">
    <text evidence="7">The sequence shown here is derived from an EMBL/GenBank/DDBJ whole genome shotgun (WGS) entry which is preliminary data.</text>
</comment>
<evidence type="ECO:0000313" key="8">
    <source>
        <dbReference type="Proteomes" id="UP001597032"/>
    </source>
</evidence>
<comment type="subunit">
    <text evidence="6">Part of the ribosomal stalk of the 50S ribosomal subunit. The N-terminus interacts with L11 and the large rRNA to form the base of the stalk. The C-terminus forms an elongated spine to which L12 dimers bind in a sequential fashion forming a multimeric L10(L12)X complex.</text>
</comment>
<evidence type="ECO:0000256" key="2">
    <source>
        <dbReference type="ARBA" id="ARBA00008889"/>
    </source>
</evidence>
<dbReference type="GO" id="GO:0005840">
    <property type="term" value="C:ribosome"/>
    <property type="evidence" value="ECO:0007669"/>
    <property type="project" value="UniProtKB-KW"/>
</dbReference>
<keyword evidence="4 6" id="KW-0687">Ribonucleoprotein</keyword>
<dbReference type="CDD" id="cd05797">
    <property type="entry name" value="Ribosomal_L10"/>
    <property type="match status" value="1"/>
</dbReference>
<dbReference type="SUPFAM" id="SSF160369">
    <property type="entry name" value="Ribosomal protein L10-like"/>
    <property type="match status" value="1"/>
</dbReference>
<comment type="similarity">
    <text evidence="2 6">Belongs to the universal ribosomal protein uL10 family.</text>
</comment>